<accession>A0A2N9GYK8</accession>
<dbReference type="EMBL" id="OIVN01002535">
    <property type="protein sequence ID" value="SPD04459.1"/>
    <property type="molecule type" value="Genomic_DNA"/>
</dbReference>
<gene>
    <name evidence="2" type="ORF">FSB_LOCUS32341</name>
</gene>
<reference evidence="2" key="1">
    <citation type="submission" date="2018-02" db="EMBL/GenBank/DDBJ databases">
        <authorList>
            <person name="Cohen D.B."/>
            <person name="Kent A.D."/>
        </authorList>
    </citation>
    <scope>NUCLEOTIDE SEQUENCE</scope>
</reference>
<protein>
    <submittedName>
        <fullName evidence="2">Uncharacterized protein</fullName>
    </submittedName>
</protein>
<evidence type="ECO:0000256" key="1">
    <source>
        <dbReference type="SAM" id="MobiDB-lite"/>
    </source>
</evidence>
<organism evidence="2">
    <name type="scientific">Fagus sylvatica</name>
    <name type="common">Beechnut</name>
    <dbReference type="NCBI Taxonomy" id="28930"/>
    <lineage>
        <taxon>Eukaryota</taxon>
        <taxon>Viridiplantae</taxon>
        <taxon>Streptophyta</taxon>
        <taxon>Embryophyta</taxon>
        <taxon>Tracheophyta</taxon>
        <taxon>Spermatophyta</taxon>
        <taxon>Magnoliopsida</taxon>
        <taxon>eudicotyledons</taxon>
        <taxon>Gunneridae</taxon>
        <taxon>Pentapetalae</taxon>
        <taxon>rosids</taxon>
        <taxon>fabids</taxon>
        <taxon>Fagales</taxon>
        <taxon>Fagaceae</taxon>
        <taxon>Fagus</taxon>
    </lineage>
</organism>
<proteinExistence type="predicted"/>
<evidence type="ECO:0000313" key="2">
    <source>
        <dbReference type="EMBL" id="SPD04459.1"/>
    </source>
</evidence>
<dbReference type="AlphaFoldDB" id="A0A2N9GYK8"/>
<sequence length="61" mass="6730">MKSQSHLHGDSTFSRSHRSPNLISTTLPSHDLTEVTVQPPQLHLLTVSQSLTLTVSHSRSI</sequence>
<name>A0A2N9GYK8_FAGSY</name>
<feature type="compositionally biased region" description="Polar residues" evidence="1">
    <location>
        <begin position="1"/>
        <end position="28"/>
    </location>
</feature>
<feature type="region of interest" description="Disordered" evidence="1">
    <location>
        <begin position="1"/>
        <end position="33"/>
    </location>
</feature>